<reference evidence="1" key="1">
    <citation type="journal article" date="2015" name="Nature">
        <title>Complex archaea that bridge the gap between prokaryotes and eukaryotes.</title>
        <authorList>
            <person name="Spang A."/>
            <person name="Saw J.H."/>
            <person name="Jorgensen S.L."/>
            <person name="Zaremba-Niedzwiedzka K."/>
            <person name="Martijn J."/>
            <person name="Lind A.E."/>
            <person name="van Eijk R."/>
            <person name="Schleper C."/>
            <person name="Guy L."/>
            <person name="Ettema T.J."/>
        </authorList>
    </citation>
    <scope>NUCLEOTIDE SEQUENCE</scope>
</reference>
<proteinExistence type="predicted"/>
<evidence type="ECO:0000313" key="1">
    <source>
        <dbReference type="EMBL" id="KKN76912.1"/>
    </source>
</evidence>
<gene>
    <name evidence="1" type="ORF">LCGC14_0365630</name>
</gene>
<protein>
    <submittedName>
        <fullName evidence="1">Uncharacterized protein</fullName>
    </submittedName>
</protein>
<comment type="caution">
    <text evidence="1">The sequence shown here is derived from an EMBL/GenBank/DDBJ whole genome shotgun (WGS) entry which is preliminary data.</text>
</comment>
<organism evidence="1">
    <name type="scientific">marine sediment metagenome</name>
    <dbReference type="NCBI Taxonomy" id="412755"/>
    <lineage>
        <taxon>unclassified sequences</taxon>
        <taxon>metagenomes</taxon>
        <taxon>ecological metagenomes</taxon>
    </lineage>
</organism>
<sequence length="54" mass="6364">MKIVIYAKLSDKGDSISVAQKVPPEIYLELEGEKEELKTYEQDIKELLMEMYKR</sequence>
<accession>A0A0F9TPM7</accession>
<name>A0A0F9TPM7_9ZZZZ</name>
<dbReference type="AlphaFoldDB" id="A0A0F9TPM7"/>
<dbReference type="EMBL" id="LAZR01000287">
    <property type="protein sequence ID" value="KKN76912.1"/>
    <property type="molecule type" value="Genomic_DNA"/>
</dbReference>